<sequence length="83" mass="8674">MDDEDVLLYCLIDQDSDSDSEDEETQMLSDVILSVPSNDETRLTSSSGLVDGHKWQASVIVGGGDTSGRGGPPLDPTSSSGSV</sequence>
<feature type="region of interest" description="Disordered" evidence="1">
    <location>
        <begin position="60"/>
        <end position="83"/>
    </location>
</feature>
<protein>
    <submittedName>
        <fullName evidence="2">Uncharacterized protein</fullName>
    </submittedName>
</protein>
<feature type="compositionally biased region" description="Gly residues" evidence="1">
    <location>
        <begin position="61"/>
        <end position="71"/>
    </location>
</feature>
<reference evidence="2 3" key="1">
    <citation type="journal article" date="2012" name="Proc. Natl. Acad. Sci. U.S.A.">
        <title>Comparative genomics of Ceriporiopsis subvermispora and Phanerochaete chrysosporium provide insight into selective ligninolysis.</title>
        <authorList>
            <person name="Fernandez-Fueyo E."/>
            <person name="Ruiz-Duenas F.J."/>
            <person name="Ferreira P."/>
            <person name="Floudas D."/>
            <person name="Hibbett D.S."/>
            <person name="Canessa P."/>
            <person name="Larrondo L.F."/>
            <person name="James T.Y."/>
            <person name="Seelenfreund D."/>
            <person name="Lobos S."/>
            <person name="Polanco R."/>
            <person name="Tello M."/>
            <person name="Honda Y."/>
            <person name="Watanabe T."/>
            <person name="Watanabe T."/>
            <person name="Ryu J.S."/>
            <person name="Kubicek C.P."/>
            <person name="Schmoll M."/>
            <person name="Gaskell J."/>
            <person name="Hammel K.E."/>
            <person name="St John F.J."/>
            <person name="Vanden Wymelenberg A."/>
            <person name="Sabat G."/>
            <person name="Splinter BonDurant S."/>
            <person name="Syed K."/>
            <person name="Yadav J.S."/>
            <person name="Doddapaneni H."/>
            <person name="Subramanian V."/>
            <person name="Lavin J.L."/>
            <person name="Oguiza J.A."/>
            <person name="Perez G."/>
            <person name="Pisabarro A.G."/>
            <person name="Ramirez L."/>
            <person name="Santoyo F."/>
            <person name="Master E."/>
            <person name="Coutinho P.M."/>
            <person name="Henrissat B."/>
            <person name="Lombard V."/>
            <person name="Magnuson J.K."/>
            <person name="Kuees U."/>
            <person name="Hori C."/>
            <person name="Igarashi K."/>
            <person name="Samejima M."/>
            <person name="Held B.W."/>
            <person name="Barry K.W."/>
            <person name="LaButti K.M."/>
            <person name="Lapidus A."/>
            <person name="Lindquist E.A."/>
            <person name="Lucas S.M."/>
            <person name="Riley R."/>
            <person name="Salamov A.A."/>
            <person name="Hoffmeister D."/>
            <person name="Schwenk D."/>
            <person name="Hadar Y."/>
            <person name="Yarden O."/>
            <person name="de Vries R.P."/>
            <person name="Wiebenga A."/>
            <person name="Stenlid J."/>
            <person name="Eastwood D."/>
            <person name="Grigoriev I.V."/>
            <person name="Berka R.M."/>
            <person name="Blanchette R.A."/>
            <person name="Kersten P."/>
            <person name="Martinez A.T."/>
            <person name="Vicuna R."/>
            <person name="Cullen D."/>
        </authorList>
    </citation>
    <scope>NUCLEOTIDE SEQUENCE [LARGE SCALE GENOMIC DNA]</scope>
    <source>
        <strain evidence="2 3">B</strain>
    </source>
</reference>
<keyword evidence="3" id="KW-1185">Reference proteome</keyword>
<dbReference type="HOGENOM" id="CLU_2542363_0_0_1"/>
<dbReference type="EMBL" id="KB446362">
    <property type="protein sequence ID" value="EMD30298.1"/>
    <property type="molecule type" value="Genomic_DNA"/>
</dbReference>
<gene>
    <name evidence="2" type="ORF">CERSUDRAFT_101589</name>
</gene>
<name>M2Q0B4_CERS8</name>
<proteinExistence type="predicted"/>
<evidence type="ECO:0000313" key="2">
    <source>
        <dbReference type="EMBL" id="EMD30298.1"/>
    </source>
</evidence>
<dbReference type="AlphaFoldDB" id="M2Q0B4"/>
<evidence type="ECO:0000256" key="1">
    <source>
        <dbReference type="SAM" id="MobiDB-lite"/>
    </source>
</evidence>
<organism evidence="2 3">
    <name type="scientific">Ceriporiopsis subvermispora (strain B)</name>
    <name type="common">White-rot fungus</name>
    <name type="synonym">Gelatoporia subvermispora</name>
    <dbReference type="NCBI Taxonomy" id="914234"/>
    <lineage>
        <taxon>Eukaryota</taxon>
        <taxon>Fungi</taxon>
        <taxon>Dikarya</taxon>
        <taxon>Basidiomycota</taxon>
        <taxon>Agaricomycotina</taxon>
        <taxon>Agaricomycetes</taxon>
        <taxon>Polyporales</taxon>
        <taxon>Gelatoporiaceae</taxon>
        <taxon>Gelatoporia</taxon>
    </lineage>
</organism>
<dbReference type="Proteomes" id="UP000016930">
    <property type="component" value="Unassembled WGS sequence"/>
</dbReference>
<accession>M2Q0B4</accession>
<evidence type="ECO:0000313" key="3">
    <source>
        <dbReference type="Proteomes" id="UP000016930"/>
    </source>
</evidence>